<evidence type="ECO:0000313" key="1">
    <source>
        <dbReference type="EMBL" id="EDQ02028.1"/>
    </source>
</evidence>
<proteinExistence type="predicted"/>
<organism evidence="1 2">
    <name type="scientific">Shewanella benthica KT99</name>
    <dbReference type="NCBI Taxonomy" id="314608"/>
    <lineage>
        <taxon>Bacteria</taxon>
        <taxon>Pseudomonadati</taxon>
        <taxon>Pseudomonadota</taxon>
        <taxon>Gammaproteobacteria</taxon>
        <taxon>Alteromonadales</taxon>
        <taxon>Shewanellaceae</taxon>
        <taxon>Shewanella</taxon>
    </lineage>
</organism>
<dbReference type="AlphaFoldDB" id="A9CZP6"/>
<dbReference type="RefSeq" id="WP_005496859.1">
    <property type="nucleotide sequence ID" value="NZ_ABIC01000005.1"/>
</dbReference>
<dbReference type="EMBL" id="ABIC01000005">
    <property type="protein sequence ID" value="EDQ02028.1"/>
    <property type="molecule type" value="Genomic_DNA"/>
</dbReference>
<reference evidence="1 2" key="1">
    <citation type="submission" date="2007-10" db="EMBL/GenBank/DDBJ databases">
        <authorList>
            <person name="Yayanos A."/>
            <person name="Ferriera S."/>
            <person name="Johnson J."/>
            <person name="Kravitz S."/>
            <person name="Halpern A."/>
            <person name="Remington K."/>
            <person name="Beeson K."/>
            <person name="Tran B."/>
            <person name="Rogers Y.-H."/>
            <person name="Friedman R."/>
            <person name="Venter J.C."/>
        </authorList>
    </citation>
    <scope>NUCLEOTIDE SEQUENCE [LARGE SCALE GENOMIC DNA]</scope>
    <source>
        <strain evidence="1 2">KT99</strain>
    </source>
</reference>
<sequence length="111" mass="12926">MHQYQQEFNASFELGFALNDYPFLVDKSWHNDTSPSFYFKRNEQYLVLWVDYVDPDDRESSTARYVVVEAYNEGDSKVPEIYCGSAEVVFESDLISELGDFLRSFKGSYAT</sequence>
<accession>A9CZP6</accession>
<name>A9CZP6_9GAMM</name>
<dbReference type="STRING" id="314608.KT99_19549"/>
<keyword evidence="2" id="KW-1185">Reference proteome</keyword>
<gene>
    <name evidence="1" type="ORF">KT99_19549</name>
</gene>
<protein>
    <submittedName>
        <fullName evidence="1">Uncharacterized protein</fullName>
    </submittedName>
</protein>
<comment type="caution">
    <text evidence="1">The sequence shown here is derived from an EMBL/GenBank/DDBJ whole genome shotgun (WGS) entry which is preliminary data.</text>
</comment>
<dbReference type="Proteomes" id="UP000005839">
    <property type="component" value="Unassembled WGS sequence"/>
</dbReference>
<evidence type="ECO:0000313" key="2">
    <source>
        <dbReference type="Proteomes" id="UP000005839"/>
    </source>
</evidence>